<evidence type="ECO:0000256" key="3">
    <source>
        <dbReference type="SAM" id="SignalP"/>
    </source>
</evidence>
<comment type="similarity">
    <text evidence="1">Belongs to the glycosyl hydrolase 1 family.</text>
</comment>
<sequence>MKKKLTMKVMIFLSSLFLLVSVVFSEDSIEHLAPVHRTASSAYQYEGAAHEDGREASTWDIFTQKYPAFCNAFSNLIFSSLSFLSFYFASNYM</sequence>
<dbReference type="EMBL" id="CM004396">
    <property type="protein sequence ID" value="OAY40099.1"/>
    <property type="molecule type" value="Genomic_DNA"/>
</dbReference>
<keyword evidence="3" id="KW-0732">Signal</keyword>
<keyword evidence="2" id="KW-0472">Membrane</keyword>
<dbReference type="GO" id="GO:0005975">
    <property type="term" value="P:carbohydrate metabolic process"/>
    <property type="evidence" value="ECO:0007669"/>
    <property type="project" value="InterPro"/>
</dbReference>
<dbReference type="Pfam" id="PF00232">
    <property type="entry name" value="Glyco_hydro_1"/>
    <property type="match status" value="1"/>
</dbReference>
<evidence type="ECO:0000313" key="4">
    <source>
        <dbReference type="EMBL" id="OAY40099.1"/>
    </source>
</evidence>
<feature type="chain" id="PRO_5012361367" description="Thioglucosidase" evidence="3">
    <location>
        <begin position="26"/>
        <end position="93"/>
    </location>
</feature>
<keyword evidence="2" id="KW-1133">Transmembrane helix</keyword>
<dbReference type="InterPro" id="IPR001360">
    <property type="entry name" value="Glyco_hydro_1"/>
</dbReference>
<organism evidence="4">
    <name type="scientific">Manihot esculenta</name>
    <name type="common">Cassava</name>
    <name type="synonym">Jatropha manihot</name>
    <dbReference type="NCBI Taxonomy" id="3983"/>
    <lineage>
        <taxon>Eukaryota</taxon>
        <taxon>Viridiplantae</taxon>
        <taxon>Streptophyta</taxon>
        <taxon>Embryophyta</taxon>
        <taxon>Tracheophyta</taxon>
        <taxon>Spermatophyta</taxon>
        <taxon>Magnoliopsida</taxon>
        <taxon>eudicotyledons</taxon>
        <taxon>Gunneridae</taxon>
        <taxon>Pentapetalae</taxon>
        <taxon>rosids</taxon>
        <taxon>fabids</taxon>
        <taxon>Malpighiales</taxon>
        <taxon>Euphorbiaceae</taxon>
        <taxon>Crotonoideae</taxon>
        <taxon>Manihoteae</taxon>
        <taxon>Manihot</taxon>
    </lineage>
</organism>
<evidence type="ECO:0008006" key="5">
    <source>
        <dbReference type="Google" id="ProtNLM"/>
    </source>
</evidence>
<proteinExistence type="inferred from homology"/>
<accession>A0A2C9V7M0</accession>
<keyword evidence="2" id="KW-0812">Transmembrane</keyword>
<dbReference type="GO" id="GO:0004553">
    <property type="term" value="F:hydrolase activity, hydrolyzing O-glycosyl compounds"/>
    <property type="evidence" value="ECO:0007669"/>
    <property type="project" value="InterPro"/>
</dbReference>
<feature type="transmembrane region" description="Helical" evidence="2">
    <location>
        <begin position="66"/>
        <end position="89"/>
    </location>
</feature>
<dbReference type="Gene3D" id="3.20.20.80">
    <property type="entry name" value="Glycosidases"/>
    <property type="match status" value="1"/>
</dbReference>
<dbReference type="AlphaFoldDB" id="A0A2C9V7M0"/>
<evidence type="ECO:0000256" key="1">
    <source>
        <dbReference type="ARBA" id="ARBA00010838"/>
    </source>
</evidence>
<name>A0A2C9V7M0_MANES</name>
<dbReference type="SUPFAM" id="SSF51445">
    <property type="entry name" value="(Trans)glycosidases"/>
    <property type="match status" value="1"/>
</dbReference>
<reference evidence="4" key="1">
    <citation type="submission" date="2016-02" db="EMBL/GenBank/DDBJ databases">
        <title>WGS assembly of Manihot esculenta.</title>
        <authorList>
            <person name="Bredeson J.V."/>
            <person name="Prochnik S.E."/>
            <person name="Lyons J.B."/>
            <person name="Schmutz J."/>
            <person name="Grimwood J."/>
            <person name="Vrebalov J."/>
            <person name="Bart R.S."/>
            <person name="Amuge T."/>
            <person name="Ferguson M.E."/>
            <person name="Green R."/>
            <person name="Putnam N."/>
            <person name="Stites J."/>
            <person name="Rounsley S."/>
            <person name="Rokhsar D.S."/>
        </authorList>
    </citation>
    <scope>NUCLEOTIDE SEQUENCE [LARGE SCALE GENOMIC DNA]</scope>
    <source>
        <tissue evidence="4">Leaf</tissue>
    </source>
</reference>
<evidence type="ECO:0000256" key="2">
    <source>
        <dbReference type="SAM" id="Phobius"/>
    </source>
</evidence>
<dbReference type="InterPro" id="IPR017853">
    <property type="entry name" value="GH"/>
</dbReference>
<protein>
    <recommendedName>
        <fullName evidence="5">Thioglucosidase</fullName>
    </recommendedName>
</protein>
<gene>
    <name evidence="4" type="ORF">MANES_10G149800</name>
</gene>
<feature type="signal peptide" evidence="3">
    <location>
        <begin position="1"/>
        <end position="25"/>
    </location>
</feature>